<keyword evidence="1" id="KW-1133">Transmembrane helix</keyword>
<keyword evidence="1" id="KW-0812">Transmembrane</keyword>
<evidence type="ECO:0000313" key="2">
    <source>
        <dbReference type="EMBL" id="BBY75717.1"/>
    </source>
</evidence>
<name>A0A7I7U315_MYCPF</name>
<dbReference type="Proteomes" id="UP000466554">
    <property type="component" value="Chromosome"/>
</dbReference>
<keyword evidence="1" id="KW-0472">Membrane</keyword>
<evidence type="ECO:0000313" key="3">
    <source>
        <dbReference type="Proteomes" id="UP000466554"/>
    </source>
</evidence>
<accession>A0A7I7U315</accession>
<evidence type="ECO:0000256" key="1">
    <source>
        <dbReference type="SAM" id="Phobius"/>
    </source>
</evidence>
<dbReference type="EMBL" id="AP022598">
    <property type="protein sequence ID" value="BBY75717.1"/>
    <property type="molecule type" value="Genomic_DNA"/>
</dbReference>
<sequence length="74" mass="7882">MGSVKTVPATVKKPSTPCSHACFRSYVGLRIPPPPAGVSMSAGELIHVTTVIYLVLTAAIFALFGLIQKWVENL</sequence>
<proteinExistence type="predicted"/>
<organism evidence="2 3">
    <name type="scientific">Mycolicibacterium parafortuitum</name>
    <name type="common">Mycobacterium parafortuitum</name>
    <dbReference type="NCBI Taxonomy" id="39692"/>
    <lineage>
        <taxon>Bacteria</taxon>
        <taxon>Bacillati</taxon>
        <taxon>Actinomycetota</taxon>
        <taxon>Actinomycetes</taxon>
        <taxon>Mycobacteriales</taxon>
        <taxon>Mycobacteriaceae</taxon>
        <taxon>Mycolicibacterium</taxon>
    </lineage>
</organism>
<gene>
    <name evidence="2" type="ORF">MPRF_26160</name>
</gene>
<dbReference type="AlphaFoldDB" id="A0A7I7U315"/>
<protein>
    <submittedName>
        <fullName evidence="2">Uncharacterized protein</fullName>
    </submittedName>
</protein>
<feature type="transmembrane region" description="Helical" evidence="1">
    <location>
        <begin position="45"/>
        <end position="67"/>
    </location>
</feature>
<reference evidence="2 3" key="1">
    <citation type="journal article" date="2019" name="Emerg. Microbes Infect.">
        <title>Comprehensive subspecies identification of 175 nontuberculous mycobacteria species based on 7547 genomic profiles.</title>
        <authorList>
            <person name="Matsumoto Y."/>
            <person name="Kinjo T."/>
            <person name="Motooka D."/>
            <person name="Nabeya D."/>
            <person name="Jung N."/>
            <person name="Uechi K."/>
            <person name="Horii T."/>
            <person name="Iida T."/>
            <person name="Fujita J."/>
            <person name="Nakamura S."/>
        </authorList>
    </citation>
    <scope>NUCLEOTIDE SEQUENCE [LARGE SCALE GENOMIC DNA]</scope>
    <source>
        <strain evidence="2 3">JCM 6367</strain>
    </source>
</reference>